<dbReference type="Proteomes" id="UP001634747">
    <property type="component" value="Unassembled WGS sequence"/>
</dbReference>
<feature type="domain" description="TonB-dependent transporter Oar-like beta-barrel" evidence="5">
    <location>
        <begin position="240"/>
        <end position="1081"/>
    </location>
</feature>
<keyword evidence="3" id="KW-0998">Cell outer membrane</keyword>
<evidence type="ECO:0000256" key="4">
    <source>
        <dbReference type="SAM" id="SignalP"/>
    </source>
</evidence>
<accession>A0ABW9KFB6</accession>
<organism evidence="6 7">
    <name type="scientific">Terriglobus aquaticus</name>
    <dbReference type="NCBI Taxonomy" id="940139"/>
    <lineage>
        <taxon>Bacteria</taxon>
        <taxon>Pseudomonadati</taxon>
        <taxon>Acidobacteriota</taxon>
        <taxon>Terriglobia</taxon>
        <taxon>Terriglobales</taxon>
        <taxon>Acidobacteriaceae</taxon>
        <taxon>Terriglobus</taxon>
    </lineage>
</organism>
<dbReference type="Gene3D" id="2.40.170.20">
    <property type="entry name" value="TonB-dependent receptor, beta-barrel domain"/>
    <property type="match status" value="1"/>
</dbReference>
<dbReference type="InterPro" id="IPR013784">
    <property type="entry name" value="Carb-bd-like_fold"/>
</dbReference>
<dbReference type="Gene3D" id="2.60.40.1120">
    <property type="entry name" value="Carboxypeptidase-like, regulatory domain"/>
    <property type="match status" value="1"/>
</dbReference>
<feature type="chain" id="PRO_5046245753" evidence="4">
    <location>
        <begin position="24"/>
        <end position="1103"/>
    </location>
</feature>
<name>A0ABW9KFB6_9BACT</name>
<dbReference type="RefSeq" id="WP_263414082.1">
    <property type="nucleotide sequence ID" value="NZ_BAABBH010000001.1"/>
</dbReference>
<dbReference type="EMBL" id="JBJYXY010000001">
    <property type="protein sequence ID" value="MFN2974352.1"/>
    <property type="molecule type" value="Genomic_DNA"/>
</dbReference>
<dbReference type="Pfam" id="PF25183">
    <property type="entry name" value="OMP_b-brl_4"/>
    <property type="match status" value="1"/>
</dbReference>
<dbReference type="InterPro" id="IPR057601">
    <property type="entry name" value="Oar-like_b-barrel"/>
</dbReference>
<keyword evidence="2" id="KW-0472">Membrane</keyword>
<proteinExistence type="predicted"/>
<evidence type="ECO:0000259" key="5">
    <source>
        <dbReference type="Pfam" id="PF25183"/>
    </source>
</evidence>
<evidence type="ECO:0000256" key="2">
    <source>
        <dbReference type="ARBA" id="ARBA00023136"/>
    </source>
</evidence>
<dbReference type="InterPro" id="IPR036942">
    <property type="entry name" value="Beta-barrel_TonB_sf"/>
</dbReference>
<comment type="subcellular location">
    <subcellularLocation>
        <location evidence="1">Cell outer membrane</location>
    </subcellularLocation>
</comment>
<feature type="signal peptide" evidence="4">
    <location>
        <begin position="1"/>
        <end position="23"/>
    </location>
</feature>
<evidence type="ECO:0000313" key="6">
    <source>
        <dbReference type="EMBL" id="MFN2974352.1"/>
    </source>
</evidence>
<protein>
    <submittedName>
        <fullName evidence="6">Carboxypeptidase regulatory-like domain-containing protein</fullName>
    </submittedName>
</protein>
<dbReference type="SUPFAM" id="SSF56935">
    <property type="entry name" value="Porins"/>
    <property type="match status" value="1"/>
</dbReference>
<keyword evidence="4" id="KW-0732">Signal</keyword>
<keyword evidence="7" id="KW-1185">Reference proteome</keyword>
<dbReference type="Pfam" id="PF13620">
    <property type="entry name" value="CarboxypepD_reg"/>
    <property type="match status" value="1"/>
</dbReference>
<sequence length="1103" mass="118621">MLSKSLQFSFVAPLAVVCTLAGAQTFRGTVTGTVRDGSGAVVSGAAVELSNPATGTTLQSKTNGAGVYSFPEITPGLYNLTITSSGFASKTIEKIDVQVTKVVSQDVTLSLGGESTVVDVAANAAVQTDTESSALVAVIDSKAVQDMPLNGRDFTRLTHFAPGVSALTNSVNGQRTTSINFQVDGADNVDSWLGIVASNQGGIASVAGGLIPIEAIDQFSMQAGGEADQGRNAGANSNMVLRSGTNKVHGDIFYYDRNEFFAAISPVNAPNSKKNLLRNHQGGFTLGGPLWRDHTFLFVAGEFQIAKINTAIVDTVLSDQWVAAATSFMANPAFRRTPTQLSQNLYGLLFPNSTKVAAAASNNFLPQGLSNYNSYNGIIKLDHHFSDRHTLSLRYLGTTGTQTAPTSSYYAEYFQTAPMHIHNFSVVDNYTFSPKVLNQLTLGTNYFLQTFNDADQSFNPGTNAGLNLGLSGIIAAGAPTISINTFDITGATQPSGRIDVTGHITDTLHWTLGRHNLKFGGEYRRMNVNFKYYSNSRGSFTFDGTRGPWFTNTSTGRQGTTCNAAANAAYSSVVAQYGLSTSLVTCAQLAYVSDFLAGTPSSSSGAKLLNGNLQRVYLLNTEEAWAQDDFRVNSHLNLNLGLRYTVPGVVSAERDDVYSFVPGSTPGFQKGLYNNYFFAVAPRVGFSYSFHNDNSTVLRGSWGRFFDVPGAYTYVYGTSTNGGASYAQNNPAGPDAAVVYINNNLGPWQVNVNPFVGTSAPTVGAVGVDPNIKMPYSDVFSLNVEQQLSKNLLFTLGYVGTEGRRLPMLIDLNQPRAIGTGAYAARPYANVTSFTNENAAFVGTQLQGINQLQGAASSNFNSLQTTVRGANYKGLSWVFNYTWSKSMDDGSSPTTPMNSYNLHQDYGLSTFDARHVINGNIFYTVPTLVRSLQRLTGGFQLNALYTYSSGLPLNPLVSGDNSKTFQLKDRPNYNPAVNPYTGLVLNTTTSTARSYRYLQNNGAFTVPTAGTYGNEVRDSFIGPNFRTIDFSVFKRTPVTERVNTEFRAEVFNIFNFNNFAAPSVSNITSGSFGTITNTRNGANAPGIGFGEPFNVQFAFKVSF</sequence>
<dbReference type="SUPFAM" id="SSF49452">
    <property type="entry name" value="Starch-binding domain-like"/>
    <property type="match status" value="1"/>
</dbReference>
<comment type="caution">
    <text evidence="6">The sequence shown here is derived from an EMBL/GenBank/DDBJ whole genome shotgun (WGS) entry which is preliminary data.</text>
</comment>
<evidence type="ECO:0000256" key="1">
    <source>
        <dbReference type="ARBA" id="ARBA00004442"/>
    </source>
</evidence>
<evidence type="ECO:0000256" key="3">
    <source>
        <dbReference type="ARBA" id="ARBA00023237"/>
    </source>
</evidence>
<evidence type="ECO:0000313" key="7">
    <source>
        <dbReference type="Proteomes" id="UP001634747"/>
    </source>
</evidence>
<gene>
    <name evidence="6" type="ORF">ACK2TP_01115</name>
</gene>
<reference evidence="6 7" key="1">
    <citation type="submission" date="2024-12" db="EMBL/GenBank/DDBJ databases">
        <authorList>
            <person name="Lee Y."/>
        </authorList>
    </citation>
    <scope>NUCLEOTIDE SEQUENCE [LARGE SCALE GENOMIC DNA]</scope>
    <source>
        <strain evidence="6 7">03SUJ4</strain>
    </source>
</reference>